<feature type="compositionally biased region" description="Polar residues" evidence="1">
    <location>
        <begin position="1009"/>
        <end position="1026"/>
    </location>
</feature>
<feature type="compositionally biased region" description="Basic and acidic residues" evidence="1">
    <location>
        <begin position="267"/>
        <end position="277"/>
    </location>
</feature>
<dbReference type="EMBL" id="VTPC01005739">
    <property type="protein sequence ID" value="KAF2895638.1"/>
    <property type="molecule type" value="Genomic_DNA"/>
</dbReference>
<keyword evidence="3" id="KW-1185">Reference proteome</keyword>
<feature type="compositionally biased region" description="Basic residues" evidence="1">
    <location>
        <begin position="362"/>
        <end position="371"/>
    </location>
</feature>
<protein>
    <submittedName>
        <fullName evidence="2">Uncharacterized protein</fullName>
    </submittedName>
</protein>
<dbReference type="OrthoDB" id="6784816at2759"/>
<feature type="region of interest" description="Disordered" evidence="1">
    <location>
        <begin position="149"/>
        <end position="183"/>
    </location>
</feature>
<dbReference type="Proteomes" id="UP000801492">
    <property type="component" value="Unassembled WGS sequence"/>
</dbReference>
<feature type="compositionally biased region" description="Basic and acidic residues" evidence="1">
    <location>
        <begin position="534"/>
        <end position="548"/>
    </location>
</feature>
<feature type="region of interest" description="Disordered" evidence="1">
    <location>
        <begin position="1002"/>
        <end position="1026"/>
    </location>
</feature>
<feature type="region of interest" description="Disordered" evidence="1">
    <location>
        <begin position="527"/>
        <end position="548"/>
    </location>
</feature>
<organism evidence="2 3">
    <name type="scientific">Ignelater luminosus</name>
    <name type="common">Cucubano</name>
    <name type="synonym">Pyrophorus luminosus</name>
    <dbReference type="NCBI Taxonomy" id="2038154"/>
    <lineage>
        <taxon>Eukaryota</taxon>
        <taxon>Metazoa</taxon>
        <taxon>Ecdysozoa</taxon>
        <taxon>Arthropoda</taxon>
        <taxon>Hexapoda</taxon>
        <taxon>Insecta</taxon>
        <taxon>Pterygota</taxon>
        <taxon>Neoptera</taxon>
        <taxon>Endopterygota</taxon>
        <taxon>Coleoptera</taxon>
        <taxon>Polyphaga</taxon>
        <taxon>Elateriformia</taxon>
        <taxon>Elateroidea</taxon>
        <taxon>Elateridae</taxon>
        <taxon>Agrypninae</taxon>
        <taxon>Pyrophorini</taxon>
        <taxon>Ignelater</taxon>
    </lineage>
</organism>
<proteinExistence type="predicted"/>
<comment type="caution">
    <text evidence="2">The sequence shown here is derived from an EMBL/GenBank/DDBJ whole genome shotgun (WGS) entry which is preliminary data.</text>
</comment>
<feature type="compositionally biased region" description="Low complexity" evidence="1">
    <location>
        <begin position="435"/>
        <end position="446"/>
    </location>
</feature>
<reference evidence="2" key="1">
    <citation type="submission" date="2019-08" db="EMBL/GenBank/DDBJ databases">
        <title>The genome of the North American firefly Photinus pyralis.</title>
        <authorList>
            <consortium name="Photinus pyralis genome working group"/>
            <person name="Fallon T.R."/>
            <person name="Sander Lower S.E."/>
            <person name="Weng J.-K."/>
        </authorList>
    </citation>
    <scope>NUCLEOTIDE SEQUENCE</scope>
    <source>
        <strain evidence="2">TRF0915ILg1</strain>
        <tissue evidence="2">Whole body</tissue>
    </source>
</reference>
<sequence>MEDNSKDILHKADEPLIDNNKLDLLPSKTTKSSENNVQCTPFDLPDSKIIKRRRRRRNFDEFLCDESAKSSFTEVEQKTKQTMRRSPRNKVQNNNQLLSTLSNVMKDGDSINCSNTHLIAVPSGINKQRRENPQEVHLLQSISSGNSMIETSVPVEKKKRRRYTKNKIQNNEDNDPNLLLYSNQSPNINNYELPLGKTIELTNKSNVKTSKKRKRQSSFGKTKQSSDTSFSDSFNVNNNKERTSPPFYGFARSSNDIENTLISNNDDSMRLNDEKPGKNKKVKRKQSMQIRIVSDHSIEYMPAAKPLNNKQVNPKVKKSNKKQALDPKTKDIVLQENNLNLNIDSSHLLDGKSRGNKPANPKGKKGRKKQLLRIKTENINIQNESCCLPHELPSNDFNKYDGPPLSKMKRKQKKRSPKSKIENTNQHSSIHHNSSHVSDDLNNNLNESDKKQSLHVERPNYPSKAGNFIKYNNKKLIVNNRTKKNSPIKVTNNDSLVNLSRGAQFKVPIWAWETFYMQRTVAEKQNSNGAIEDTSAKNDQKQEKGKGHLKNVDKSIIKKLVDYRKGIGQFYKFGYLCKSQGLLSYGCNLFKCLKESACSCQKIPISEAEQDEIAALEESLTLYTDRYYNEKYYKNESRPVTCDEGVSIQDLEDIGVIKNCHVPLDKYNFNNMVPFCLDHLIYDCHCLNKSTTINSEQKPSFNPVSLFEYLKHDLESTDVNNERDSEDSLKISRTNIELRCLRWDAFINLCMTNKEFNVWYADSPELYSLAITLDDKPPTPSYNKITQHFRSHEFKSFRYMYWTLNKLDPQHKSLGNMWLVVGKKRRHWEIYDCTDDVNVRSGDNPYIILAGECNDNIDELLDEKAYVGVKNRNVHDQEVDFDYDSDSNSSHAVNVSKKNIEIKEDIVCNIEDEGQRDLLSNQNTLCTTDNAKHEDNGKHSENIKIKDVFSIKNKGQSDLLSNQGILYTADNAKNEDNGNKNLKNGGIESCLKGRDIKYHLVDENKRDNSTNSPTKSYNVDDNSKSKIVNSSGSQKVLVCGSVIIQIENAHKTDRTNINIEDKCKKNNVQNIENQNRNDLLNDQNIVICTVDVDDDTKRNKNNSPYVDGGNKDTYRNVNFHDYISSVDANSKNAVVDEVTIVREKEIKIEEVELLTQGIEKHFDPKKLISDEISNEGDRIRIALSVQLPSITIAGKWRVLRMRPDLAYLKFSLCNAIVKSKCIVDAICKARETKTTVLIKSSILEQRYHHSNFGIYCVHNYSNKIFIGPYLLNSSDDLEIFVNLNGTCVKASEASGPNGVLNNDYWFFQEKSSNHSYLSSDNNVQIISVIDLTYDDEDEDITNRNK</sequence>
<name>A0A8K0D340_IGNLU</name>
<feature type="region of interest" description="Disordered" evidence="1">
    <location>
        <begin position="345"/>
        <end position="371"/>
    </location>
</feature>
<feature type="compositionally biased region" description="Polar residues" evidence="1">
    <location>
        <begin position="252"/>
        <end position="266"/>
    </location>
</feature>
<gene>
    <name evidence="2" type="ORF">ILUMI_10536</name>
</gene>
<feature type="compositionally biased region" description="Basic residues" evidence="1">
    <location>
        <begin position="407"/>
        <end position="418"/>
    </location>
</feature>
<feature type="region of interest" description="Disordered" evidence="1">
    <location>
        <begin position="306"/>
        <end position="330"/>
    </location>
</feature>
<evidence type="ECO:0000313" key="2">
    <source>
        <dbReference type="EMBL" id="KAF2895638.1"/>
    </source>
</evidence>
<feature type="compositionally biased region" description="Basic and acidic residues" evidence="1">
    <location>
        <begin position="447"/>
        <end position="458"/>
    </location>
</feature>
<feature type="region of interest" description="Disordered" evidence="1">
    <location>
        <begin position="387"/>
        <end position="465"/>
    </location>
</feature>
<evidence type="ECO:0000256" key="1">
    <source>
        <dbReference type="SAM" id="MobiDB-lite"/>
    </source>
</evidence>
<feature type="compositionally biased region" description="Polar residues" evidence="1">
    <location>
        <begin position="217"/>
        <end position="238"/>
    </location>
</feature>
<evidence type="ECO:0000313" key="3">
    <source>
        <dbReference type="Proteomes" id="UP000801492"/>
    </source>
</evidence>
<feature type="region of interest" description="Disordered" evidence="1">
    <location>
        <begin position="204"/>
        <end position="287"/>
    </location>
</feature>
<accession>A0A8K0D340</accession>